<dbReference type="EMBL" id="KK107555">
    <property type="protein sequence ID" value="EZA49007.1"/>
    <property type="molecule type" value="Genomic_DNA"/>
</dbReference>
<proteinExistence type="predicted"/>
<keyword evidence="3" id="KW-1185">Reference proteome</keyword>
<protein>
    <submittedName>
        <fullName evidence="2">Uncharacterized protein</fullName>
    </submittedName>
</protein>
<feature type="transmembrane region" description="Helical" evidence="1">
    <location>
        <begin position="20"/>
        <end position="42"/>
    </location>
</feature>
<sequence length="47" mass="5592">MAGERWKSDITYAMTPFKFLTWPIGIWLLQVYNVYSLIRWIYGTCSA</sequence>
<dbReference type="OrthoDB" id="8185860at2759"/>
<feature type="non-terminal residue" evidence="2">
    <location>
        <position position="47"/>
    </location>
</feature>
<organism evidence="2 3">
    <name type="scientific">Ooceraea biroi</name>
    <name type="common">Clonal raider ant</name>
    <name type="synonym">Cerapachys biroi</name>
    <dbReference type="NCBI Taxonomy" id="2015173"/>
    <lineage>
        <taxon>Eukaryota</taxon>
        <taxon>Metazoa</taxon>
        <taxon>Ecdysozoa</taxon>
        <taxon>Arthropoda</taxon>
        <taxon>Hexapoda</taxon>
        <taxon>Insecta</taxon>
        <taxon>Pterygota</taxon>
        <taxon>Neoptera</taxon>
        <taxon>Endopterygota</taxon>
        <taxon>Hymenoptera</taxon>
        <taxon>Apocrita</taxon>
        <taxon>Aculeata</taxon>
        <taxon>Formicoidea</taxon>
        <taxon>Formicidae</taxon>
        <taxon>Dorylinae</taxon>
        <taxon>Ooceraea</taxon>
    </lineage>
</organism>
<gene>
    <name evidence="2" type="ORF">X777_12815</name>
</gene>
<reference evidence="2 3" key="1">
    <citation type="journal article" date="2014" name="Curr. Biol.">
        <title>The genome of the clonal raider ant Cerapachys biroi.</title>
        <authorList>
            <person name="Oxley P.R."/>
            <person name="Ji L."/>
            <person name="Fetter-Pruneda I."/>
            <person name="McKenzie S.K."/>
            <person name="Li C."/>
            <person name="Hu H."/>
            <person name="Zhang G."/>
            <person name="Kronauer D.J."/>
        </authorList>
    </citation>
    <scope>NUCLEOTIDE SEQUENCE [LARGE SCALE GENOMIC DNA]</scope>
</reference>
<evidence type="ECO:0000256" key="1">
    <source>
        <dbReference type="SAM" id="Phobius"/>
    </source>
</evidence>
<keyword evidence="1" id="KW-0472">Membrane</keyword>
<dbReference type="Proteomes" id="UP000053097">
    <property type="component" value="Unassembled WGS sequence"/>
</dbReference>
<keyword evidence="1" id="KW-1133">Transmembrane helix</keyword>
<evidence type="ECO:0000313" key="3">
    <source>
        <dbReference type="Proteomes" id="UP000053097"/>
    </source>
</evidence>
<dbReference type="AlphaFoldDB" id="A0A026VZ09"/>
<evidence type="ECO:0000313" key="2">
    <source>
        <dbReference type="EMBL" id="EZA49007.1"/>
    </source>
</evidence>
<name>A0A026VZ09_OOCBI</name>
<accession>A0A026VZ09</accession>
<keyword evidence="1" id="KW-0812">Transmembrane</keyword>